<accession>A0ACC3SB26</accession>
<protein>
    <submittedName>
        <fullName evidence="1">Uncharacterized protein</fullName>
    </submittedName>
</protein>
<keyword evidence="2" id="KW-1185">Reference proteome</keyword>
<proteinExistence type="predicted"/>
<evidence type="ECO:0000313" key="1">
    <source>
        <dbReference type="EMBL" id="KAK8206580.1"/>
    </source>
</evidence>
<comment type="caution">
    <text evidence="1">The sequence shown here is derived from an EMBL/GenBank/DDBJ whole genome shotgun (WGS) entry which is preliminary data.</text>
</comment>
<name>A0ACC3SB26_9PEZI</name>
<evidence type="ECO:0000313" key="2">
    <source>
        <dbReference type="Proteomes" id="UP001320706"/>
    </source>
</evidence>
<dbReference type="EMBL" id="JAMKPW020000022">
    <property type="protein sequence ID" value="KAK8206580.1"/>
    <property type="molecule type" value="Genomic_DNA"/>
</dbReference>
<reference evidence="1" key="1">
    <citation type="submission" date="2024-02" db="EMBL/GenBank/DDBJ databases">
        <title>Metagenome Assembled Genome of Zalaria obscura JY119.</title>
        <authorList>
            <person name="Vighnesh L."/>
            <person name="Jagadeeshwari U."/>
            <person name="Venkata Ramana C."/>
            <person name="Sasikala C."/>
        </authorList>
    </citation>
    <scope>NUCLEOTIDE SEQUENCE</scope>
    <source>
        <strain evidence="1">JY119</strain>
    </source>
</reference>
<sequence>MVSTAIRDAPGLSNEIQHDQSLHSAALELKHERSAHLVDIVTKDEDIRKLRFEIHVLEDDNDELRDLLAKEEDRSDALERLVNENLARAEDAETALQDLGYELQAKEQEVSKLKAESKALHNISGDSTKLLTEKLELTRELSTLKPEIEYLRAEMKANEGILAEKLGLQRQLSTMQVELAHAKKEAERALAKRRNTTFDLAQDDQMDELRKAVKREQRLREKAEEAAESAQADLDRERKSNQKKSVKDAKKVEQDAHVEAEAEELRQQLAREKKEHEKIEKALQKAQGDWEAQRSILDDKLNQFRTKLKSTKEKLKEAETELEQAKAAAAAKPAAKATTAQPAAKPANKRNAAQMDTDATALGTPGDGKPAKRNRKAAAGVGDKSTFSITPFLNRTMSVAAESPDDKADGDDASEVEQSPTISRATSVEPSAKPKSKPLAPIPASKTNVKKAAAPRKKVTMPALEKVTEEDETSQGQENAGAAKPALKAKQAQDGKPKMRKSLAAFATFNLEPEPEKKKKRKLGGLGKTLFDEEEESAPAKPMPGLGLFGGARGFGPLAGLKGGLLGNKGVTKGKLRTAEDGSGFQFSPLKRDKRMMSFLK</sequence>
<dbReference type="Proteomes" id="UP001320706">
    <property type="component" value="Unassembled WGS sequence"/>
</dbReference>
<organism evidence="1 2">
    <name type="scientific">Zalaria obscura</name>
    <dbReference type="NCBI Taxonomy" id="2024903"/>
    <lineage>
        <taxon>Eukaryota</taxon>
        <taxon>Fungi</taxon>
        <taxon>Dikarya</taxon>
        <taxon>Ascomycota</taxon>
        <taxon>Pezizomycotina</taxon>
        <taxon>Dothideomycetes</taxon>
        <taxon>Dothideomycetidae</taxon>
        <taxon>Dothideales</taxon>
        <taxon>Zalariaceae</taxon>
        <taxon>Zalaria</taxon>
    </lineage>
</organism>
<gene>
    <name evidence="1" type="ORF">M8818_004414</name>
</gene>